<dbReference type="Gene3D" id="1.10.510.10">
    <property type="entry name" value="Transferase(Phosphotransferase) domain 1"/>
    <property type="match status" value="1"/>
</dbReference>
<evidence type="ECO:0000256" key="5">
    <source>
        <dbReference type="SAM" id="MobiDB-lite"/>
    </source>
</evidence>
<reference evidence="7 8" key="1">
    <citation type="journal article" date="2019" name="Nat. Ecol. Evol.">
        <title>Megaphylogeny resolves global patterns of mushroom evolution.</title>
        <authorList>
            <person name="Varga T."/>
            <person name="Krizsan K."/>
            <person name="Foldi C."/>
            <person name="Dima B."/>
            <person name="Sanchez-Garcia M."/>
            <person name="Sanchez-Ramirez S."/>
            <person name="Szollosi G.J."/>
            <person name="Szarkandi J.G."/>
            <person name="Papp V."/>
            <person name="Albert L."/>
            <person name="Andreopoulos W."/>
            <person name="Angelini C."/>
            <person name="Antonin V."/>
            <person name="Barry K.W."/>
            <person name="Bougher N.L."/>
            <person name="Buchanan P."/>
            <person name="Buyck B."/>
            <person name="Bense V."/>
            <person name="Catcheside P."/>
            <person name="Chovatia M."/>
            <person name="Cooper J."/>
            <person name="Damon W."/>
            <person name="Desjardin D."/>
            <person name="Finy P."/>
            <person name="Geml J."/>
            <person name="Haridas S."/>
            <person name="Hughes K."/>
            <person name="Justo A."/>
            <person name="Karasinski D."/>
            <person name="Kautmanova I."/>
            <person name="Kiss B."/>
            <person name="Kocsube S."/>
            <person name="Kotiranta H."/>
            <person name="LaButti K.M."/>
            <person name="Lechner B.E."/>
            <person name="Liimatainen K."/>
            <person name="Lipzen A."/>
            <person name="Lukacs Z."/>
            <person name="Mihaltcheva S."/>
            <person name="Morgado L.N."/>
            <person name="Niskanen T."/>
            <person name="Noordeloos M.E."/>
            <person name="Ohm R.A."/>
            <person name="Ortiz-Santana B."/>
            <person name="Ovrebo C."/>
            <person name="Racz N."/>
            <person name="Riley R."/>
            <person name="Savchenko A."/>
            <person name="Shiryaev A."/>
            <person name="Soop K."/>
            <person name="Spirin V."/>
            <person name="Szebenyi C."/>
            <person name="Tomsovsky M."/>
            <person name="Tulloss R.E."/>
            <person name="Uehling J."/>
            <person name="Grigoriev I.V."/>
            <person name="Vagvolgyi C."/>
            <person name="Papp T."/>
            <person name="Martin F.M."/>
            <person name="Miettinen O."/>
            <person name="Hibbett D.S."/>
            <person name="Nagy L.G."/>
        </authorList>
    </citation>
    <scope>NUCLEOTIDE SEQUENCE [LARGE SCALE GENOMIC DNA]</scope>
    <source>
        <strain evidence="7 8">CBS 309.79</strain>
    </source>
</reference>
<accession>A0A5C3Q5M5</accession>
<dbReference type="STRING" id="1884261.A0A5C3Q5M5"/>
<evidence type="ECO:0000259" key="6">
    <source>
        <dbReference type="PROSITE" id="PS50011"/>
    </source>
</evidence>
<evidence type="ECO:0000313" key="8">
    <source>
        <dbReference type="Proteomes" id="UP000305067"/>
    </source>
</evidence>
<keyword evidence="2 3" id="KW-0067">ATP-binding</keyword>
<proteinExistence type="inferred from homology"/>
<evidence type="ECO:0000256" key="3">
    <source>
        <dbReference type="PROSITE-ProRule" id="PRU10141"/>
    </source>
</evidence>
<dbReference type="EMBL" id="ML178882">
    <property type="protein sequence ID" value="TFK95518.1"/>
    <property type="molecule type" value="Genomic_DNA"/>
</dbReference>
<gene>
    <name evidence="7" type="ORF">BDV98DRAFT_577649</name>
</gene>
<dbReference type="InterPro" id="IPR017441">
    <property type="entry name" value="Protein_kinase_ATP_BS"/>
</dbReference>
<dbReference type="CDD" id="cd05117">
    <property type="entry name" value="STKc_CAMK"/>
    <property type="match status" value="1"/>
</dbReference>
<evidence type="ECO:0000313" key="7">
    <source>
        <dbReference type="EMBL" id="TFK95518.1"/>
    </source>
</evidence>
<keyword evidence="8" id="KW-1185">Reference proteome</keyword>
<dbReference type="PROSITE" id="PS50011">
    <property type="entry name" value="PROTEIN_KINASE_DOM"/>
    <property type="match status" value="1"/>
</dbReference>
<dbReference type="FunFam" id="3.30.200.20:FF:000042">
    <property type="entry name" value="Aurora kinase A"/>
    <property type="match status" value="1"/>
</dbReference>
<dbReference type="SUPFAM" id="SSF56112">
    <property type="entry name" value="Protein kinase-like (PK-like)"/>
    <property type="match status" value="1"/>
</dbReference>
<dbReference type="SMART" id="SM00220">
    <property type="entry name" value="S_TKc"/>
    <property type="match status" value="1"/>
</dbReference>
<evidence type="ECO:0000256" key="4">
    <source>
        <dbReference type="RuleBase" id="RU000304"/>
    </source>
</evidence>
<evidence type="ECO:0000256" key="1">
    <source>
        <dbReference type="ARBA" id="ARBA00022741"/>
    </source>
</evidence>
<protein>
    <submittedName>
        <fullName evidence="7">Kinase-like domain-containing protein</fullName>
    </submittedName>
</protein>
<dbReference type="OrthoDB" id="40902at2759"/>
<dbReference type="Pfam" id="PF00069">
    <property type="entry name" value="Pkinase"/>
    <property type="match status" value="1"/>
</dbReference>
<dbReference type="InterPro" id="IPR008271">
    <property type="entry name" value="Ser/Thr_kinase_AS"/>
</dbReference>
<keyword evidence="1 3" id="KW-0547">Nucleotide-binding</keyword>
<dbReference type="PANTHER" id="PTHR24347">
    <property type="entry name" value="SERINE/THREONINE-PROTEIN KINASE"/>
    <property type="match status" value="1"/>
</dbReference>
<feature type="domain" description="Protein kinase" evidence="6">
    <location>
        <begin position="13"/>
        <end position="274"/>
    </location>
</feature>
<dbReference type="FunFam" id="1.10.510.10:FF:000571">
    <property type="entry name" value="Maternal embryonic leucine zipper kinase"/>
    <property type="match status" value="1"/>
</dbReference>
<sequence length="383" mass="43021">MPPPEVKAAPCRYRTGKTLGKGSFSIVKEAFHVDSGNVYACKIINKKLMTGREAMVRNEVKALKQLSYGHPNVVTLHDYFETTNNIYLCFNMCTGGELLQRIHRRGTFNERDAAALMKKLFHVVKYIHDTGIVHRDLKPDNLLFDTDAEDAEIQVADFGLSRIMDEQKMSLLTEVCGTPGYMAPEIYKKLGHGKAMDIWSLGVITYYVLVGYTPFELASTEAEMDAVVAGEYRFEPEKYWSNISEAAKNFIAHCLVIEHGNRPSAETVLQHRWLTDGGNVLLDPTGKKDEPFNLLPNAKEAAAEKHTWDCMAKSEKALRRYTIPLDDGCLGGDFETMRERVAAWVHESDREDLSKTEIIHQLPGQDLGPLGQTPKLASYTDST</sequence>
<keyword evidence="4" id="KW-0723">Serine/threonine-protein kinase</keyword>
<dbReference type="InterPro" id="IPR000719">
    <property type="entry name" value="Prot_kinase_dom"/>
</dbReference>
<dbReference type="PROSITE" id="PS00107">
    <property type="entry name" value="PROTEIN_KINASE_ATP"/>
    <property type="match status" value="1"/>
</dbReference>
<keyword evidence="7" id="KW-0808">Transferase</keyword>
<dbReference type="GO" id="GO:0004674">
    <property type="term" value="F:protein serine/threonine kinase activity"/>
    <property type="evidence" value="ECO:0007669"/>
    <property type="project" value="UniProtKB-KW"/>
</dbReference>
<feature type="binding site" evidence="3">
    <location>
        <position position="42"/>
    </location>
    <ligand>
        <name>ATP</name>
        <dbReference type="ChEBI" id="CHEBI:30616"/>
    </ligand>
</feature>
<feature type="region of interest" description="Disordered" evidence="5">
    <location>
        <begin position="361"/>
        <end position="383"/>
    </location>
</feature>
<evidence type="ECO:0000256" key="2">
    <source>
        <dbReference type="ARBA" id="ARBA00022840"/>
    </source>
</evidence>
<dbReference type="PROSITE" id="PS00108">
    <property type="entry name" value="PROTEIN_KINASE_ST"/>
    <property type="match status" value="1"/>
</dbReference>
<organism evidence="7 8">
    <name type="scientific">Pterulicium gracile</name>
    <dbReference type="NCBI Taxonomy" id="1884261"/>
    <lineage>
        <taxon>Eukaryota</taxon>
        <taxon>Fungi</taxon>
        <taxon>Dikarya</taxon>
        <taxon>Basidiomycota</taxon>
        <taxon>Agaricomycotina</taxon>
        <taxon>Agaricomycetes</taxon>
        <taxon>Agaricomycetidae</taxon>
        <taxon>Agaricales</taxon>
        <taxon>Pleurotineae</taxon>
        <taxon>Pterulaceae</taxon>
        <taxon>Pterulicium</taxon>
    </lineage>
</organism>
<dbReference type="AlphaFoldDB" id="A0A5C3Q5M5"/>
<name>A0A5C3Q5M5_9AGAR</name>
<comment type="similarity">
    <text evidence="4">Belongs to the protein kinase superfamily.</text>
</comment>
<dbReference type="InterPro" id="IPR011009">
    <property type="entry name" value="Kinase-like_dom_sf"/>
</dbReference>
<keyword evidence="7" id="KW-0418">Kinase</keyword>
<dbReference type="GO" id="GO:0005524">
    <property type="term" value="F:ATP binding"/>
    <property type="evidence" value="ECO:0007669"/>
    <property type="project" value="UniProtKB-UniRule"/>
</dbReference>
<dbReference type="Proteomes" id="UP000305067">
    <property type="component" value="Unassembled WGS sequence"/>
</dbReference>